<name>A0A8X8GX97_9RHOB</name>
<comment type="caution">
    <text evidence="2">The sequence shown here is derived from an EMBL/GenBank/DDBJ whole genome shotgun (WGS) entry which is preliminary data.</text>
</comment>
<reference evidence="2" key="1">
    <citation type="submission" date="2020-05" db="EMBL/GenBank/DDBJ databases">
        <title>Fertoebacter nigrum gen. nov., sp. nov., a new member of the family Rhodobacteraceae.</title>
        <authorList>
            <person name="Szuroczki S."/>
            <person name="Abbaszade G."/>
            <person name="Buni D."/>
            <person name="Schumann P."/>
            <person name="Toth E."/>
        </authorList>
    </citation>
    <scope>NUCLEOTIDE SEQUENCE</scope>
    <source>
        <strain evidence="2">RG-N-1a</strain>
    </source>
</reference>
<dbReference type="Proteomes" id="UP000484076">
    <property type="component" value="Unassembled WGS sequence"/>
</dbReference>
<evidence type="ECO:0008006" key="4">
    <source>
        <dbReference type="Google" id="ProtNLM"/>
    </source>
</evidence>
<evidence type="ECO:0000313" key="3">
    <source>
        <dbReference type="Proteomes" id="UP000484076"/>
    </source>
</evidence>
<feature type="transmembrane region" description="Helical" evidence="1">
    <location>
        <begin position="6"/>
        <end position="26"/>
    </location>
</feature>
<gene>
    <name evidence="2" type="ORF">GEU84_016465</name>
</gene>
<evidence type="ECO:0000256" key="1">
    <source>
        <dbReference type="SAM" id="Phobius"/>
    </source>
</evidence>
<evidence type="ECO:0000313" key="2">
    <source>
        <dbReference type="EMBL" id="NUB45993.1"/>
    </source>
</evidence>
<keyword evidence="3" id="KW-1185">Reference proteome</keyword>
<keyword evidence="1" id="KW-0812">Transmembrane</keyword>
<feature type="transmembrane region" description="Helical" evidence="1">
    <location>
        <begin position="67"/>
        <end position="86"/>
    </location>
</feature>
<dbReference type="RefSeq" id="WP_152828114.1">
    <property type="nucleotide sequence ID" value="NZ_WHUT02000011.1"/>
</dbReference>
<organism evidence="2 3">
    <name type="scientific">Fertoeibacter niger</name>
    <dbReference type="NCBI Taxonomy" id="2656921"/>
    <lineage>
        <taxon>Bacteria</taxon>
        <taxon>Pseudomonadati</taxon>
        <taxon>Pseudomonadota</taxon>
        <taxon>Alphaproteobacteria</taxon>
        <taxon>Rhodobacterales</taxon>
        <taxon>Paracoccaceae</taxon>
        <taxon>Fertoeibacter</taxon>
    </lineage>
</organism>
<sequence length="89" mass="10468">MILGFLRLMLFGFVGLTVLYLLLSVYSRSVRREWLEKRFDAGGVPGDRDTYIRDGMRAYERGLRKKLLWLVYIIPAVVFTVVFWSLNFS</sequence>
<keyword evidence="1" id="KW-1133">Transmembrane helix</keyword>
<dbReference type="EMBL" id="WHUT02000011">
    <property type="protein sequence ID" value="NUB45993.1"/>
    <property type="molecule type" value="Genomic_DNA"/>
</dbReference>
<protein>
    <recommendedName>
        <fullName evidence="4">Cation/multidrug efflux pump</fullName>
    </recommendedName>
</protein>
<accession>A0A8X8GX97</accession>
<dbReference type="AlphaFoldDB" id="A0A8X8GX97"/>
<keyword evidence="1" id="KW-0472">Membrane</keyword>
<proteinExistence type="predicted"/>